<feature type="transmembrane region" description="Helical" evidence="12">
    <location>
        <begin position="673"/>
        <end position="697"/>
    </location>
</feature>
<dbReference type="AlphaFoldDB" id="A0A6P6RDR0"/>
<evidence type="ECO:0000256" key="5">
    <source>
        <dbReference type="ARBA" id="ARBA00022729"/>
    </source>
</evidence>
<comment type="similarity">
    <text evidence="2">Belongs to the G-protein coupled receptor 3 family.</text>
</comment>
<dbReference type="InterPro" id="IPR001828">
    <property type="entry name" value="ANF_lig-bd_rcpt"/>
</dbReference>
<evidence type="ECO:0000256" key="3">
    <source>
        <dbReference type="ARBA" id="ARBA00022475"/>
    </source>
</evidence>
<dbReference type="InterPro" id="IPR004073">
    <property type="entry name" value="GPCR_3_vmron_rcpt_2"/>
</dbReference>
<name>A0A6P6RDR0_CARAU</name>
<evidence type="ECO:0000256" key="10">
    <source>
        <dbReference type="ARBA" id="ARBA00023180"/>
    </source>
</evidence>
<evidence type="ECO:0000256" key="13">
    <source>
        <dbReference type="SAM" id="SignalP"/>
    </source>
</evidence>
<keyword evidence="6 12" id="KW-1133">Transmembrane helix</keyword>
<keyword evidence="3" id="KW-1003">Cell membrane</keyword>
<dbReference type="SUPFAM" id="SSF53822">
    <property type="entry name" value="Periplasmic binding protein-like I"/>
    <property type="match status" value="1"/>
</dbReference>
<dbReference type="InterPro" id="IPR017978">
    <property type="entry name" value="GPCR_3_C"/>
</dbReference>
<feature type="transmembrane region" description="Helical" evidence="12">
    <location>
        <begin position="602"/>
        <end position="628"/>
    </location>
</feature>
<evidence type="ECO:0000313" key="15">
    <source>
        <dbReference type="Proteomes" id="UP000515129"/>
    </source>
</evidence>
<feature type="transmembrane region" description="Helical" evidence="12">
    <location>
        <begin position="829"/>
        <end position="853"/>
    </location>
</feature>
<dbReference type="PANTHER" id="PTHR24061:SF579">
    <property type="entry name" value="OLFACTORY RECEPTOR C FAMILY, U1"/>
    <property type="match status" value="1"/>
</dbReference>
<comment type="subcellular location">
    <subcellularLocation>
        <location evidence="1">Cell membrane</location>
        <topology evidence="1">Multi-pass membrane protein</topology>
    </subcellularLocation>
</comment>
<feature type="transmembrane region" description="Helical" evidence="12">
    <location>
        <begin position="762"/>
        <end position="785"/>
    </location>
</feature>
<protein>
    <submittedName>
        <fullName evidence="16">Olfactory receptor CU1</fullName>
    </submittedName>
</protein>
<feature type="chain" id="PRO_5027784190" evidence="13">
    <location>
        <begin position="25"/>
        <end position="869"/>
    </location>
</feature>
<dbReference type="CTD" id="794431"/>
<dbReference type="Pfam" id="PF00003">
    <property type="entry name" value="7tm_3"/>
    <property type="match status" value="1"/>
</dbReference>
<dbReference type="GO" id="GO:0005886">
    <property type="term" value="C:plasma membrane"/>
    <property type="evidence" value="ECO:0007669"/>
    <property type="project" value="UniProtKB-SubCell"/>
</dbReference>
<dbReference type="Proteomes" id="UP000515129">
    <property type="component" value="Chromosome 18"/>
</dbReference>
<evidence type="ECO:0000256" key="4">
    <source>
        <dbReference type="ARBA" id="ARBA00022692"/>
    </source>
</evidence>
<evidence type="ECO:0000256" key="9">
    <source>
        <dbReference type="ARBA" id="ARBA00023170"/>
    </source>
</evidence>
<dbReference type="CDD" id="cd15283">
    <property type="entry name" value="7tmC_V2R_pheromone"/>
    <property type="match status" value="1"/>
</dbReference>
<dbReference type="InterPro" id="IPR000068">
    <property type="entry name" value="GPCR_3_Ca_sens_rcpt-rel"/>
</dbReference>
<keyword evidence="7" id="KW-0297">G-protein coupled receptor</keyword>
<evidence type="ECO:0000259" key="14">
    <source>
        <dbReference type="PROSITE" id="PS50259"/>
    </source>
</evidence>
<dbReference type="FunFam" id="3.40.50.2300:FF:000125">
    <property type="entry name" value="Vomeronasal 2, receptor 88"/>
    <property type="match status" value="1"/>
</dbReference>
<dbReference type="OrthoDB" id="5984008at2759"/>
<keyword evidence="5 13" id="KW-0732">Signal</keyword>
<feature type="transmembrane region" description="Helical" evidence="12">
    <location>
        <begin position="640"/>
        <end position="661"/>
    </location>
</feature>
<keyword evidence="10" id="KW-0325">Glycoprotein</keyword>
<evidence type="ECO:0000256" key="7">
    <source>
        <dbReference type="ARBA" id="ARBA00023040"/>
    </source>
</evidence>
<dbReference type="Pfam" id="PF07562">
    <property type="entry name" value="NCD3G"/>
    <property type="match status" value="1"/>
</dbReference>
<dbReference type="Pfam" id="PF01094">
    <property type="entry name" value="ANF_receptor"/>
    <property type="match status" value="1"/>
</dbReference>
<dbReference type="PRINTS" id="PR00248">
    <property type="entry name" value="GPCRMGR"/>
</dbReference>
<dbReference type="Gene3D" id="3.40.50.2300">
    <property type="match status" value="2"/>
</dbReference>
<evidence type="ECO:0000256" key="2">
    <source>
        <dbReference type="ARBA" id="ARBA00007242"/>
    </source>
</evidence>
<reference evidence="16" key="1">
    <citation type="submission" date="2025-08" db="UniProtKB">
        <authorList>
            <consortium name="RefSeq"/>
        </authorList>
    </citation>
    <scope>IDENTIFICATION</scope>
    <source>
        <strain evidence="16">Wakin</strain>
        <tissue evidence="16">Muscle</tissue>
    </source>
</reference>
<dbReference type="FunFam" id="2.10.50.30:FF:000002">
    <property type="entry name" value="Vomeronasal 2 receptor, h1"/>
    <property type="match status" value="1"/>
</dbReference>
<evidence type="ECO:0000256" key="8">
    <source>
        <dbReference type="ARBA" id="ARBA00023136"/>
    </source>
</evidence>
<evidence type="ECO:0000256" key="6">
    <source>
        <dbReference type="ARBA" id="ARBA00022989"/>
    </source>
</evidence>
<keyword evidence="9 16" id="KW-0675">Receptor</keyword>
<dbReference type="CDD" id="cd06364">
    <property type="entry name" value="PBP1_CaSR"/>
    <property type="match status" value="1"/>
</dbReference>
<sequence length="869" mass="96550">MPVTKLVPLGLLLLLYFLVVFSNALDNKCWTLGDFNSLVLEKDGDIVIGGLFPIHYIAPETDHNFSERPQHQECNRFDFRAFRWVQTMVFAIEEINSNSSLLPGVTLGYRILDSCDHVHTSLRSTLFLVNGTSSQTQDNADGSAKCLSTAPVPAVIGLASSSPTRAVAQTLGPFGIPLISYFATCTCLTDKKEYPSFLRTVPSDVFQVQGLVQLVSHFGWRWVGTVGTDDDYSHYGIQAFTEQLERLGGCIAFHHTIPKAPSQTQIHAILNSLEGSTAQVIIAFATEGQLLQLLIEAAQRNLTRMQWVASEAWVTAKLLTIPELHPVLDGTVGFAFRGTTIPGLAEFLLRIRPSPRPESVFTNMFWEELFGCRLGYKDGGDSELSSLCTGSEDLMETENSYTDVSRVRISYNVYKAVYAIAHALHQLLQCGSKEQSSDHICKTESKFSPWQLLHYLKKVHFTNQFNEKVYFDNNGEPVPLYDIINWQKNDRGKIWFQMVGTYDGSAPHGQQLKIDEGLIQWAGGLTEVPVSLCTPPCPPGTRQATRPGQPVCCFDCLPCAEGEISNMSGATECIKCPQYYWPNNERVSCVAVIEEFLSYHEIMGIILITLSLFGVTVATVITVIFFLFRSTPIVKANNSEMSFLLLLSLKLCFLCSLVFVGRPSPWTCRARQAAFGISFVLCISCILVKTIVVLLAFRSTMPGSISLKLFGPPQQRVFIFCCTTGQVILCACWLALAPPYPYKNTSYQGGKIVLECKDVWPLGFYLVLGYIGLLSCMCFALAFLGRKLPDTFNEAKLITFSMLIFFAVWISFIPAYNSSPGKYTVAVEIFAILASSFGLLFCIFVPKCYVILLRPDLNTKKGMTGKMSK</sequence>
<dbReference type="GO" id="GO:0004930">
    <property type="term" value="F:G protein-coupled receptor activity"/>
    <property type="evidence" value="ECO:0007669"/>
    <property type="project" value="UniProtKB-KW"/>
</dbReference>
<dbReference type="InterPro" id="IPR000337">
    <property type="entry name" value="GPCR_3"/>
</dbReference>
<dbReference type="FunFam" id="3.40.50.2300:FF:000475">
    <property type="entry name" value="Olfactory receptor C family, g2"/>
    <property type="match status" value="1"/>
</dbReference>
<feature type="signal peptide" evidence="13">
    <location>
        <begin position="1"/>
        <end position="24"/>
    </location>
</feature>
<keyword evidence="4 12" id="KW-0812">Transmembrane</keyword>
<accession>A0A6P6RDR0</accession>
<keyword evidence="8 12" id="KW-0472">Membrane</keyword>
<evidence type="ECO:0000256" key="1">
    <source>
        <dbReference type="ARBA" id="ARBA00004651"/>
    </source>
</evidence>
<dbReference type="RefSeq" id="XP_026143546.1">
    <property type="nucleotide sequence ID" value="XM_026287761.1"/>
</dbReference>
<dbReference type="PANTHER" id="PTHR24061">
    <property type="entry name" value="CALCIUM-SENSING RECEPTOR-RELATED"/>
    <property type="match status" value="1"/>
</dbReference>
<proteinExistence type="inferred from homology"/>
<keyword evidence="11" id="KW-0807">Transducer</keyword>
<dbReference type="PRINTS" id="PR01535">
    <property type="entry name" value="VOMERONASL2R"/>
</dbReference>
<dbReference type="KEGG" id="caua:113118518"/>
<dbReference type="PROSITE" id="PS50259">
    <property type="entry name" value="G_PROTEIN_RECEP_F3_4"/>
    <property type="match status" value="1"/>
</dbReference>
<gene>
    <name evidence="16" type="primary">olfcu1</name>
</gene>
<evidence type="ECO:0000313" key="16">
    <source>
        <dbReference type="RefSeq" id="XP_026143546.1"/>
    </source>
</evidence>
<dbReference type="InterPro" id="IPR017979">
    <property type="entry name" value="GPCR_3_CS"/>
</dbReference>
<dbReference type="InterPro" id="IPR011500">
    <property type="entry name" value="GPCR_3_9-Cys_dom"/>
</dbReference>
<organism evidence="15 16">
    <name type="scientific">Carassius auratus</name>
    <name type="common">Goldfish</name>
    <dbReference type="NCBI Taxonomy" id="7957"/>
    <lineage>
        <taxon>Eukaryota</taxon>
        <taxon>Metazoa</taxon>
        <taxon>Chordata</taxon>
        <taxon>Craniata</taxon>
        <taxon>Vertebrata</taxon>
        <taxon>Euteleostomi</taxon>
        <taxon>Actinopterygii</taxon>
        <taxon>Neopterygii</taxon>
        <taxon>Teleostei</taxon>
        <taxon>Ostariophysi</taxon>
        <taxon>Cypriniformes</taxon>
        <taxon>Cyprinidae</taxon>
        <taxon>Cyprininae</taxon>
        <taxon>Carassius</taxon>
    </lineage>
</organism>
<dbReference type="InterPro" id="IPR038550">
    <property type="entry name" value="GPCR_3_9-Cys_sf"/>
</dbReference>
<evidence type="ECO:0000256" key="11">
    <source>
        <dbReference type="ARBA" id="ARBA00023224"/>
    </source>
</evidence>
<feature type="transmembrane region" description="Helical" evidence="12">
    <location>
        <begin position="797"/>
        <end position="817"/>
    </location>
</feature>
<dbReference type="PROSITE" id="PS00981">
    <property type="entry name" value="G_PROTEIN_RECEP_F3_3"/>
    <property type="match status" value="1"/>
</dbReference>
<dbReference type="InterPro" id="IPR028082">
    <property type="entry name" value="Peripla_BP_I"/>
</dbReference>
<keyword evidence="15" id="KW-1185">Reference proteome</keyword>
<dbReference type="Gene3D" id="2.10.50.30">
    <property type="entry name" value="GPCR, family 3, nine cysteines domain"/>
    <property type="match status" value="1"/>
</dbReference>
<evidence type="ECO:0000256" key="12">
    <source>
        <dbReference type="SAM" id="Phobius"/>
    </source>
</evidence>
<feature type="domain" description="G-protein coupled receptors family 3 profile" evidence="14">
    <location>
        <begin position="603"/>
        <end position="867"/>
    </location>
</feature>
<feature type="transmembrane region" description="Helical" evidence="12">
    <location>
        <begin position="717"/>
        <end position="736"/>
    </location>
</feature>